<dbReference type="EMBL" id="SPOI01000017">
    <property type="protein sequence ID" value="TIB40364.1"/>
    <property type="molecule type" value="Genomic_DNA"/>
</dbReference>
<keyword evidence="2" id="KW-0677">Repeat</keyword>
<evidence type="ECO:0000256" key="1">
    <source>
        <dbReference type="ARBA" id="ARBA00022723"/>
    </source>
</evidence>
<feature type="compositionally biased region" description="Basic and acidic residues" evidence="5">
    <location>
        <begin position="382"/>
        <end position="391"/>
    </location>
</feature>
<keyword evidence="1" id="KW-0479">Metal-binding</keyword>
<dbReference type="InterPro" id="IPR051580">
    <property type="entry name" value="ZnF-Chromatin_assoc"/>
</dbReference>
<evidence type="ECO:0000256" key="5">
    <source>
        <dbReference type="SAM" id="MobiDB-lite"/>
    </source>
</evidence>
<proteinExistence type="predicted"/>
<dbReference type="InterPro" id="IPR036236">
    <property type="entry name" value="Znf_C2H2_sf"/>
</dbReference>
<dbReference type="SUPFAM" id="SSF57667">
    <property type="entry name" value="beta-beta-alpha zinc fingers"/>
    <property type="match status" value="1"/>
</dbReference>
<feature type="compositionally biased region" description="Low complexity" evidence="5">
    <location>
        <begin position="339"/>
        <end position="352"/>
    </location>
</feature>
<evidence type="ECO:0008006" key="8">
    <source>
        <dbReference type="Google" id="ProtNLM"/>
    </source>
</evidence>
<dbReference type="AlphaFoldDB" id="A0A4V4M6A6"/>
<organism evidence="6 7">
    <name type="scientific">Wallemia ichthyophaga</name>
    <dbReference type="NCBI Taxonomy" id="245174"/>
    <lineage>
        <taxon>Eukaryota</taxon>
        <taxon>Fungi</taxon>
        <taxon>Dikarya</taxon>
        <taxon>Basidiomycota</taxon>
        <taxon>Wallemiomycotina</taxon>
        <taxon>Wallemiomycetes</taxon>
        <taxon>Wallemiales</taxon>
        <taxon>Wallemiaceae</taxon>
        <taxon>Wallemia</taxon>
    </lineage>
</organism>
<feature type="compositionally biased region" description="Polar residues" evidence="5">
    <location>
        <begin position="355"/>
        <end position="369"/>
    </location>
</feature>
<feature type="compositionally biased region" description="Polar residues" evidence="5">
    <location>
        <begin position="190"/>
        <end position="203"/>
    </location>
</feature>
<name>A0A4V4M6A6_WALIC</name>
<keyword evidence="4" id="KW-0862">Zinc</keyword>
<sequence length="437" mass="47505">MHRETHYMQYTPYTDAKGDMLATSITAHEPRGKTDGATAAMEIPRTKIATGTSGTPLSPFSRSFGVLVDDVSGCAYDSTNTDTACDLSCEVVSEESLSMSVDDSNSNNNSYALTDYLPRLEEDFCRNFTCCGVYLDNLHQLQNHYEAEHKQVQRGNVDKVEQTDEGGDDMSMSNMSNMSSRSSTSSGNSQGAVSTPASSIHSDIQSHKLRLSQAHSPLTASSSSSSSISMPGTPMMDMEMDFGVRVAGAVDNAYSPAVPRSFSGCITPHMLHPAAMARQQSQSQSQHQQLHHQQPSHPHKSVPVSMSSPLSGFYAQPPLAPQPNTGRRGPFASLQPQPARSTTSTADKTAASVKGLSNQSNMSNTNTHIPFTAAVHPPANPQEEKDRDKPYKCPIPGCNKAYKQQNGLKYHRSKGQCSFQQQKHNQAQSREHQLIFS</sequence>
<feature type="region of interest" description="Disordered" evidence="5">
    <location>
        <begin position="148"/>
        <end position="234"/>
    </location>
</feature>
<dbReference type="GO" id="GO:0005634">
    <property type="term" value="C:nucleus"/>
    <property type="evidence" value="ECO:0007669"/>
    <property type="project" value="TreeGrafter"/>
</dbReference>
<dbReference type="Proteomes" id="UP000310689">
    <property type="component" value="Unassembled WGS sequence"/>
</dbReference>
<dbReference type="GO" id="GO:0008270">
    <property type="term" value="F:zinc ion binding"/>
    <property type="evidence" value="ECO:0007669"/>
    <property type="project" value="UniProtKB-KW"/>
</dbReference>
<feature type="compositionally biased region" description="Low complexity" evidence="5">
    <location>
        <begin position="170"/>
        <end position="189"/>
    </location>
</feature>
<accession>A0A4V4M6A6</accession>
<evidence type="ECO:0000313" key="6">
    <source>
        <dbReference type="EMBL" id="TIB40364.1"/>
    </source>
</evidence>
<evidence type="ECO:0000256" key="2">
    <source>
        <dbReference type="ARBA" id="ARBA00022737"/>
    </source>
</evidence>
<keyword evidence="3" id="KW-0863">Zinc-finger</keyword>
<dbReference type="PANTHER" id="PTHR23057">
    <property type="entry name" value="JUXTAPOSED WITH ANOTHER ZINC FINGER PROTEIN 1"/>
    <property type="match status" value="1"/>
</dbReference>
<feature type="compositionally biased region" description="Basic and acidic residues" evidence="5">
    <location>
        <begin position="148"/>
        <end position="162"/>
    </location>
</feature>
<feature type="compositionally biased region" description="Low complexity" evidence="5">
    <location>
        <begin position="279"/>
        <end position="296"/>
    </location>
</feature>
<dbReference type="PANTHER" id="PTHR23057:SF0">
    <property type="entry name" value="JUXTAPOSED WITH ANOTHER ZINC FINGER PROTEIN 1"/>
    <property type="match status" value="1"/>
</dbReference>
<evidence type="ECO:0000256" key="3">
    <source>
        <dbReference type="ARBA" id="ARBA00022771"/>
    </source>
</evidence>
<evidence type="ECO:0000313" key="7">
    <source>
        <dbReference type="Proteomes" id="UP000310689"/>
    </source>
</evidence>
<evidence type="ECO:0000256" key="4">
    <source>
        <dbReference type="ARBA" id="ARBA00022833"/>
    </source>
</evidence>
<reference evidence="6 7" key="1">
    <citation type="submission" date="2019-03" db="EMBL/GenBank/DDBJ databases">
        <title>Sequencing 23 genomes of Wallemia ichthyophaga.</title>
        <authorList>
            <person name="Gostincar C."/>
        </authorList>
    </citation>
    <scope>NUCLEOTIDE SEQUENCE [LARGE SCALE GENOMIC DNA]</scope>
    <source>
        <strain evidence="6 7">EXF-6200</strain>
    </source>
</reference>
<dbReference type="Gene3D" id="3.30.160.60">
    <property type="entry name" value="Classic Zinc Finger"/>
    <property type="match status" value="1"/>
</dbReference>
<feature type="region of interest" description="Disordered" evidence="5">
    <location>
        <begin position="275"/>
        <end position="392"/>
    </location>
</feature>
<comment type="caution">
    <text evidence="6">The sequence shown here is derived from an EMBL/GenBank/DDBJ whole genome shotgun (WGS) entry which is preliminary data.</text>
</comment>
<gene>
    <name evidence="6" type="ORF">E3P86_00721</name>
</gene>
<protein>
    <recommendedName>
        <fullName evidence="8">C2H2-type domain-containing protein</fullName>
    </recommendedName>
</protein>